<dbReference type="GO" id="GO:0006207">
    <property type="term" value="P:'de novo' pyrimidine nucleobase biosynthetic process"/>
    <property type="evidence" value="ECO:0007669"/>
    <property type="project" value="InterPro"/>
</dbReference>
<feature type="binding site" evidence="12">
    <location>
        <position position="319"/>
    </location>
    <ligand>
        <name>L-glutamine</name>
        <dbReference type="ChEBI" id="CHEBI:58359"/>
    </ligand>
</feature>
<dbReference type="PANTHER" id="PTHR43418:SF7">
    <property type="entry name" value="CARBAMOYL-PHOSPHATE SYNTHASE SMALL CHAIN"/>
    <property type="match status" value="1"/>
</dbReference>
<dbReference type="InterPro" id="IPR006274">
    <property type="entry name" value="CarbamoylP_synth_ssu"/>
</dbReference>
<reference evidence="14" key="1">
    <citation type="submission" date="2020-01" db="EMBL/GenBank/DDBJ databases">
        <title>The chloroplast and mitochondrion of a new freshwater red algal species from China.</title>
        <authorList>
            <person name="Fang K."/>
            <person name="Xie S."/>
        </authorList>
    </citation>
    <scope>NUCLEOTIDE SEQUENCE</scope>
    <source>
        <strain evidence="14">SAS-FKP1901</strain>
    </source>
</reference>
<dbReference type="InterPro" id="IPR002474">
    <property type="entry name" value="CarbamoylP_synth_ssu_N"/>
</dbReference>
<keyword evidence="7 12" id="KW-0315">Glutamine amidotransferase</keyword>
<feature type="binding site" evidence="12">
    <location>
        <position position="248"/>
    </location>
    <ligand>
        <name>L-glutamine</name>
        <dbReference type="ChEBI" id="CHEBI:58359"/>
    </ligand>
</feature>
<dbReference type="FunFam" id="3.50.30.20:FF:000001">
    <property type="entry name" value="Carbamoyl-phosphate synthase small chain"/>
    <property type="match status" value="1"/>
</dbReference>
<dbReference type="InterPro" id="IPR029062">
    <property type="entry name" value="Class_I_gatase-like"/>
</dbReference>
<feature type="active site" evidence="12">
    <location>
        <position position="361"/>
    </location>
</feature>
<dbReference type="PANTHER" id="PTHR43418">
    <property type="entry name" value="MULTIFUNCTIONAL TRYPTOPHAN BIOSYNTHESIS PROTEIN-RELATED"/>
    <property type="match status" value="1"/>
</dbReference>
<dbReference type="PRINTS" id="PR00096">
    <property type="entry name" value="GATASE"/>
</dbReference>
<organism evidence="14">
    <name type="scientific">Batrachospermum sp</name>
    <dbReference type="NCBI Taxonomy" id="31373"/>
    <lineage>
        <taxon>Eukaryota</taxon>
        <taxon>Rhodophyta</taxon>
        <taxon>Florideophyceae</taxon>
        <taxon>Nemaliophycidae</taxon>
        <taxon>Batrachospermales</taxon>
        <taxon>Batrachospermaceae</taxon>
        <taxon>Batrachospermum</taxon>
    </lineage>
</organism>
<keyword evidence="4 12" id="KW-0436">Ligase</keyword>
<accession>A0A8K1YUX7</accession>
<evidence type="ECO:0000256" key="9">
    <source>
        <dbReference type="ARBA" id="ARBA00044031"/>
    </source>
</evidence>
<dbReference type="GO" id="GO:0009507">
    <property type="term" value="C:chloroplast"/>
    <property type="evidence" value="ECO:0007669"/>
    <property type="project" value="UniProtKB-SubCell"/>
</dbReference>
<comment type="subcellular location">
    <subcellularLocation>
        <location evidence="12">Plastid</location>
        <location evidence="12">Chloroplast</location>
    </subcellularLocation>
</comment>
<keyword evidence="6 12" id="KW-0067">ATP-binding</keyword>
<dbReference type="UniPathway" id="UPA00070">
    <property type="reaction ID" value="UER00115"/>
</dbReference>
<dbReference type="CDD" id="cd01744">
    <property type="entry name" value="GATase1_CPSase"/>
    <property type="match status" value="1"/>
</dbReference>
<evidence type="ECO:0000256" key="2">
    <source>
        <dbReference type="ARBA" id="ARBA00005077"/>
    </source>
</evidence>
<keyword evidence="12" id="KW-0055">Arginine biosynthesis</keyword>
<feature type="region of interest" description="CPSase" evidence="12">
    <location>
        <begin position="1"/>
        <end position="197"/>
    </location>
</feature>
<dbReference type="Pfam" id="PF00988">
    <property type="entry name" value="CPSase_sm_chain"/>
    <property type="match status" value="1"/>
</dbReference>
<feature type="binding site" evidence="12">
    <location>
        <position position="318"/>
    </location>
    <ligand>
        <name>L-glutamine</name>
        <dbReference type="ChEBI" id="CHEBI:58359"/>
    </ligand>
</feature>
<evidence type="ECO:0000256" key="5">
    <source>
        <dbReference type="ARBA" id="ARBA00022741"/>
    </source>
</evidence>
<dbReference type="NCBIfam" id="TIGR01368">
    <property type="entry name" value="CPSaseIIsmall"/>
    <property type="match status" value="1"/>
</dbReference>
<feature type="binding site" evidence="12">
    <location>
        <position position="51"/>
    </location>
    <ligand>
        <name>L-glutamine</name>
        <dbReference type="ChEBI" id="CHEBI:58359"/>
    </ligand>
</feature>
<evidence type="ECO:0000256" key="8">
    <source>
        <dbReference type="ARBA" id="ARBA00022975"/>
    </source>
</evidence>
<dbReference type="SMART" id="SM01097">
    <property type="entry name" value="CPSase_sm_chain"/>
    <property type="match status" value="1"/>
</dbReference>
<gene>
    <name evidence="12 14" type="primary">carA</name>
</gene>
<dbReference type="HAMAP" id="MF_01209">
    <property type="entry name" value="CPSase_S_chain"/>
    <property type="match status" value="1"/>
</dbReference>
<keyword evidence="12" id="KW-0028">Amino-acid biosynthesis</keyword>
<evidence type="ECO:0000313" key="14">
    <source>
        <dbReference type="EMBL" id="UEQ12172.1"/>
    </source>
</evidence>
<dbReference type="InterPro" id="IPR036480">
    <property type="entry name" value="CarbP_synth_ssu_N_sf"/>
</dbReference>
<dbReference type="InterPro" id="IPR035686">
    <property type="entry name" value="CPSase_GATase1"/>
</dbReference>
<proteinExistence type="inferred from homology"/>
<feature type="active site" evidence="12">
    <location>
        <position position="359"/>
    </location>
</feature>
<dbReference type="AlphaFoldDB" id="A0A8K1YUX7"/>
<name>A0A8K1YUX7_9FLOR</name>
<evidence type="ECO:0000256" key="4">
    <source>
        <dbReference type="ARBA" id="ARBA00022598"/>
    </source>
</evidence>
<dbReference type="Gene3D" id="3.50.30.20">
    <property type="entry name" value="Carbamoyl-phosphate synthase small subunit, N-terminal domain"/>
    <property type="match status" value="1"/>
</dbReference>
<keyword evidence="14" id="KW-0150">Chloroplast</keyword>
<dbReference type="SUPFAM" id="SSF52317">
    <property type="entry name" value="Class I glutamine amidotransferase-like"/>
    <property type="match status" value="1"/>
</dbReference>
<dbReference type="EMBL" id="MN905507">
    <property type="protein sequence ID" value="UEQ12172.1"/>
    <property type="molecule type" value="Genomic_DNA"/>
</dbReference>
<dbReference type="PRINTS" id="PR00099">
    <property type="entry name" value="CPSGATASE"/>
</dbReference>
<dbReference type="GO" id="GO:0005524">
    <property type="term" value="F:ATP binding"/>
    <property type="evidence" value="ECO:0007669"/>
    <property type="project" value="UniProtKB-UniRule"/>
</dbReference>
<dbReference type="SUPFAM" id="SSF52021">
    <property type="entry name" value="Carbamoyl phosphate synthetase, small subunit N-terminal domain"/>
    <property type="match status" value="1"/>
</dbReference>
<dbReference type="GO" id="GO:0044205">
    <property type="term" value="P:'de novo' UMP biosynthetic process"/>
    <property type="evidence" value="ECO:0007669"/>
    <property type="project" value="UniProtKB-UniRule"/>
</dbReference>
<keyword evidence="5 12" id="KW-0547">Nucleotide-binding</keyword>
<comment type="subunit">
    <text evidence="12">Composed of two chains; the small (or glutamine) chain promotes the hydrolysis of glutamine to ammonia, which is used by the large (or ammonia) chain to synthesize carbamoyl phosphate. Tetramer of heterodimers (alpha,beta)4.</text>
</comment>
<evidence type="ECO:0000256" key="10">
    <source>
        <dbReference type="ARBA" id="ARBA00048816"/>
    </source>
</evidence>
<evidence type="ECO:0000256" key="12">
    <source>
        <dbReference type="HAMAP-Rule" id="MF_01209"/>
    </source>
</evidence>
<comment type="function">
    <text evidence="12">Small subunit of the glutamine-dependent carbamoyl phosphate synthetase (CPSase). CPSase catalyzes the formation of carbamoyl phosphate from the ammonia moiety of glutamine, carbonate, and phosphate donated by ATP, constituting the first step of 2 biosynthetic pathways, one leading to arginine and/or urea and the other to pyrimidine nucleotides. The small subunit (glutamine amidotransferase) binds and cleaves glutamine to supply the large subunit with the substrate ammonia.</text>
</comment>
<dbReference type="GO" id="GO:0006526">
    <property type="term" value="P:L-arginine biosynthetic process"/>
    <property type="evidence" value="ECO:0007669"/>
    <property type="project" value="UniProtKB-UniRule"/>
</dbReference>
<comment type="pathway">
    <text evidence="1 12">Pyrimidine metabolism; UMP biosynthesis via de novo pathway; (S)-dihydroorotate from bicarbonate: step 1/3.</text>
</comment>
<dbReference type="PROSITE" id="PS51273">
    <property type="entry name" value="GATASE_TYPE_1"/>
    <property type="match status" value="1"/>
</dbReference>
<comment type="catalytic activity">
    <reaction evidence="10 12">
        <text>hydrogencarbonate + L-glutamine + 2 ATP + H2O = carbamoyl phosphate + L-glutamate + 2 ADP + phosphate + 2 H(+)</text>
        <dbReference type="Rhea" id="RHEA:18633"/>
        <dbReference type="ChEBI" id="CHEBI:15377"/>
        <dbReference type="ChEBI" id="CHEBI:15378"/>
        <dbReference type="ChEBI" id="CHEBI:17544"/>
        <dbReference type="ChEBI" id="CHEBI:29985"/>
        <dbReference type="ChEBI" id="CHEBI:30616"/>
        <dbReference type="ChEBI" id="CHEBI:43474"/>
        <dbReference type="ChEBI" id="CHEBI:58228"/>
        <dbReference type="ChEBI" id="CHEBI:58359"/>
        <dbReference type="ChEBI" id="CHEBI:456216"/>
        <dbReference type="EC" id="6.3.5.5"/>
    </reaction>
</comment>
<dbReference type="GO" id="GO:0004088">
    <property type="term" value="F:carbamoyl-phosphate synthase (glutamine-hydrolyzing) activity"/>
    <property type="evidence" value="ECO:0007669"/>
    <property type="project" value="UniProtKB-UniRule"/>
</dbReference>
<evidence type="ECO:0000256" key="3">
    <source>
        <dbReference type="ARBA" id="ARBA00007800"/>
    </source>
</evidence>
<dbReference type="NCBIfam" id="NF009475">
    <property type="entry name" value="PRK12838.1"/>
    <property type="match status" value="1"/>
</dbReference>
<dbReference type="Gene3D" id="3.40.50.880">
    <property type="match status" value="1"/>
</dbReference>
<keyword evidence="14" id="KW-0934">Plastid</keyword>
<feature type="binding site" evidence="12">
    <location>
        <position position="277"/>
    </location>
    <ligand>
        <name>L-glutamine</name>
        <dbReference type="ChEBI" id="CHEBI:58359"/>
    </ligand>
</feature>
<feature type="binding site" evidence="12">
    <location>
        <position position="280"/>
    </location>
    <ligand>
        <name>L-glutamine</name>
        <dbReference type="ChEBI" id="CHEBI:58359"/>
    </ligand>
</feature>
<evidence type="ECO:0000256" key="7">
    <source>
        <dbReference type="ARBA" id="ARBA00022962"/>
    </source>
</evidence>
<feature type="binding site" evidence="12">
    <location>
        <position position="246"/>
    </location>
    <ligand>
        <name>L-glutamine</name>
        <dbReference type="ChEBI" id="CHEBI:58359"/>
    </ligand>
</feature>
<keyword evidence="8 12" id="KW-0665">Pyrimidine biosynthesis</keyword>
<feature type="active site" description="Nucleophile" evidence="12">
    <location>
        <position position="276"/>
    </location>
</feature>
<geneLocation type="chloroplast" evidence="14"/>
<feature type="domain" description="Carbamoyl-phosphate synthase small subunit N-terminal" evidence="13">
    <location>
        <begin position="7"/>
        <end position="137"/>
    </location>
</feature>
<comment type="catalytic activity">
    <reaction evidence="11 12">
        <text>L-glutamine + H2O = L-glutamate + NH4(+)</text>
        <dbReference type="Rhea" id="RHEA:15889"/>
        <dbReference type="ChEBI" id="CHEBI:15377"/>
        <dbReference type="ChEBI" id="CHEBI:28938"/>
        <dbReference type="ChEBI" id="CHEBI:29985"/>
        <dbReference type="ChEBI" id="CHEBI:58359"/>
    </reaction>
</comment>
<comment type="subunit">
    <text evidence="9">Heterodimer composed of 2 chains; the small (or glutamine) chain promotes the hydrolysis of glutamine to ammonia, which is used by the large (or ammonia) chain to synthesize carbamoyl phosphate.</text>
</comment>
<comment type="similarity">
    <text evidence="3 12">Belongs to the CarA family.</text>
</comment>
<dbReference type="EC" id="6.3.5.5" evidence="12"/>
<feature type="binding site" evidence="12">
    <location>
        <position position="316"/>
    </location>
    <ligand>
        <name>L-glutamine</name>
        <dbReference type="ChEBI" id="CHEBI:58359"/>
    </ligand>
</feature>
<dbReference type="GO" id="GO:0006541">
    <property type="term" value="P:glutamine metabolic process"/>
    <property type="evidence" value="ECO:0007669"/>
    <property type="project" value="InterPro"/>
</dbReference>
<protein>
    <recommendedName>
        <fullName evidence="12">Carbamoyl phosphate synthase small chain</fullName>
        <ecNumber evidence="12">6.3.5.5</ecNumber>
    </recommendedName>
    <alternativeName>
        <fullName evidence="12">Carbamoyl phosphate synthetase glutamine chain</fullName>
    </alternativeName>
</protein>
<sequence length="398" mass="45425">MKNIKPKRAILVLEDGSKYNGWSFSESMSSKGEIVFNTGMTGYQEIMTDPSYLGQIVTFTYPEIGNTGINKQDNESIKPYLKGIILKNFSKRPSNWRSHLSLINYLQKHNIIHIYGIDTRALTKYLRKSGTMSGCISTQNLDTDEIYNKLKCSSKIIEQDYVNIVSTTETYKWNKYNKKCFTSIKKHYRIRIKEKNLRILLIDFGIKLNILRELSLYIKNLIVVSAKTHYTTILKYKPDGILLSNGPGDPQAVIYATETIRNLLQGKNQVPIFGICMGHQIISLALGLQTFKLKFGHRGLNHPVGFNQNIEITSQNHGFGVEDHPLIDKTILLLQTNYNDQTIAGINHCEYPCFSVQYHPESSPGPNDSKHLFLHFIRVIQIAKKHSNINQHISSLTN</sequence>
<dbReference type="UniPathway" id="UPA00068">
    <property type="reaction ID" value="UER00171"/>
</dbReference>
<dbReference type="InterPro" id="IPR017926">
    <property type="entry name" value="GATASE"/>
</dbReference>
<evidence type="ECO:0000256" key="11">
    <source>
        <dbReference type="ARBA" id="ARBA00049285"/>
    </source>
</evidence>
<comment type="pathway">
    <text evidence="2 12">Amino-acid biosynthesis; L-arginine biosynthesis; carbamoyl phosphate from bicarbonate: step 1/1.</text>
</comment>
<dbReference type="InterPro" id="IPR050472">
    <property type="entry name" value="Anth_synth/Amidotransfase"/>
</dbReference>
<dbReference type="Pfam" id="PF00117">
    <property type="entry name" value="GATase"/>
    <property type="match status" value="1"/>
</dbReference>
<evidence type="ECO:0000256" key="6">
    <source>
        <dbReference type="ARBA" id="ARBA00022840"/>
    </source>
</evidence>
<evidence type="ECO:0000256" key="1">
    <source>
        <dbReference type="ARBA" id="ARBA00004812"/>
    </source>
</evidence>
<evidence type="ECO:0000259" key="13">
    <source>
        <dbReference type="SMART" id="SM01097"/>
    </source>
</evidence>